<dbReference type="Gramene" id="TKW23676">
    <property type="protein sequence ID" value="TKW23676"/>
    <property type="gene ID" value="SEVIR_3G002200v2"/>
</dbReference>
<dbReference type="Proteomes" id="UP000298652">
    <property type="component" value="Chromosome 3"/>
</dbReference>
<accession>A0A4V6D8Y5</accession>
<feature type="compositionally biased region" description="Low complexity" evidence="1">
    <location>
        <begin position="47"/>
        <end position="64"/>
    </location>
</feature>
<protein>
    <submittedName>
        <fullName evidence="2">Uncharacterized protein</fullName>
    </submittedName>
</protein>
<feature type="region of interest" description="Disordered" evidence="1">
    <location>
        <begin position="178"/>
        <end position="209"/>
    </location>
</feature>
<proteinExistence type="predicted"/>
<name>A0A4V6D8Y5_SETVI</name>
<feature type="compositionally biased region" description="Low complexity" evidence="1">
    <location>
        <begin position="198"/>
        <end position="209"/>
    </location>
</feature>
<feature type="region of interest" description="Disordered" evidence="1">
    <location>
        <begin position="1"/>
        <end position="64"/>
    </location>
</feature>
<evidence type="ECO:0000313" key="3">
    <source>
        <dbReference type="Proteomes" id="UP000298652"/>
    </source>
</evidence>
<dbReference type="EMBL" id="CM016554">
    <property type="protein sequence ID" value="TKW23676.1"/>
    <property type="molecule type" value="Genomic_DNA"/>
</dbReference>
<evidence type="ECO:0000256" key="1">
    <source>
        <dbReference type="SAM" id="MobiDB-lite"/>
    </source>
</evidence>
<reference evidence="2" key="1">
    <citation type="submission" date="2019-03" db="EMBL/GenBank/DDBJ databases">
        <title>WGS assembly of Setaria viridis.</title>
        <authorList>
            <person name="Huang P."/>
            <person name="Jenkins J."/>
            <person name="Grimwood J."/>
            <person name="Barry K."/>
            <person name="Healey A."/>
            <person name="Mamidi S."/>
            <person name="Sreedasyam A."/>
            <person name="Shu S."/>
            <person name="Feldman M."/>
            <person name="Wu J."/>
            <person name="Yu Y."/>
            <person name="Chen C."/>
            <person name="Johnson J."/>
            <person name="Rokhsar D."/>
            <person name="Baxter I."/>
            <person name="Schmutz J."/>
            <person name="Brutnell T."/>
            <person name="Kellogg E."/>
        </authorList>
    </citation>
    <scope>NUCLEOTIDE SEQUENCE [LARGE SCALE GENOMIC DNA]</scope>
</reference>
<keyword evidence="3" id="KW-1185">Reference proteome</keyword>
<gene>
    <name evidence="2" type="ORF">SEVIR_3G002200v2</name>
</gene>
<evidence type="ECO:0000313" key="2">
    <source>
        <dbReference type="EMBL" id="TKW23676.1"/>
    </source>
</evidence>
<organism evidence="2 3">
    <name type="scientific">Setaria viridis</name>
    <name type="common">Green bristlegrass</name>
    <name type="synonym">Setaria italica subsp. viridis</name>
    <dbReference type="NCBI Taxonomy" id="4556"/>
    <lineage>
        <taxon>Eukaryota</taxon>
        <taxon>Viridiplantae</taxon>
        <taxon>Streptophyta</taxon>
        <taxon>Embryophyta</taxon>
        <taxon>Tracheophyta</taxon>
        <taxon>Spermatophyta</taxon>
        <taxon>Magnoliopsida</taxon>
        <taxon>Liliopsida</taxon>
        <taxon>Poales</taxon>
        <taxon>Poaceae</taxon>
        <taxon>PACMAD clade</taxon>
        <taxon>Panicoideae</taxon>
        <taxon>Panicodae</taxon>
        <taxon>Paniceae</taxon>
        <taxon>Cenchrinae</taxon>
        <taxon>Setaria</taxon>
    </lineage>
</organism>
<dbReference type="AlphaFoldDB" id="A0A4V6D8Y5"/>
<sequence length="385" mass="39471">MRLETDLAPAPKKKRTVTRTRTPSILRIVELAPPSAEDVAPDPTVPPAEGDPAPAAETAPKPAVPGSLPMAIPVETSSPPVAMEAIPINVAAGEAPELEAALALYFFCSGRPPVRAGITPPPLHMEWRPSLEPVATGEGGSRLVATRPPLMGVTSPQWVASAAAVVMAAIPVAATGPGVEEERRDARLHASPGGGAHGSPAWSGLEEAGGPAVGDAVAVVEANPSPEMVEAQARAGDLPSRTGSGAMEVVGAEGEQLPASCNIPVVDILSDVEEDTGVAQPGVPPSQERAVILASLGAAAARSSGRSGADRELVWPQPGEPGKARFVLHDGKEQELWGLLEQSGLSVQSDLALTAARLKEALERVKLAHQAVSVDLPRVAEVGFL</sequence>